<dbReference type="SUPFAM" id="SSF81383">
    <property type="entry name" value="F-box domain"/>
    <property type="match status" value="1"/>
</dbReference>
<evidence type="ECO:0000313" key="2">
    <source>
        <dbReference type="EMBL" id="KNC79854.1"/>
    </source>
</evidence>
<organism evidence="2 3">
    <name type="scientific">Sphaeroforma arctica JP610</name>
    <dbReference type="NCBI Taxonomy" id="667725"/>
    <lineage>
        <taxon>Eukaryota</taxon>
        <taxon>Ichthyosporea</taxon>
        <taxon>Ichthyophonida</taxon>
        <taxon>Sphaeroforma</taxon>
    </lineage>
</organism>
<dbReference type="InterPro" id="IPR001810">
    <property type="entry name" value="F-box_dom"/>
</dbReference>
<dbReference type="PROSITE" id="PS50181">
    <property type="entry name" value="FBOX"/>
    <property type="match status" value="1"/>
</dbReference>
<dbReference type="GeneID" id="25908265"/>
<dbReference type="Gene3D" id="1.20.1280.50">
    <property type="match status" value="1"/>
</dbReference>
<feature type="non-terminal residue" evidence="2">
    <location>
        <position position="99"/>
    </location>
</feature>
<dbReference type="AlphaFoldDB" id="A0A0L0FT37"/>
<dbReference type="SMART" id="SM00256">
    <property type="entry name" value="FBOX"/>
    <property type="match status" value="1"/>
</dbReference>
<name>A0A0L0FT37_9EUKA</name>
<dbReference type="RefSeq" id="XP_014153756.1">
    <property type="nucleotide sequence ID" value="XM_014298281.1"/>
</dbReference>
<evidence type="ECO:0000313" key="3">
    <source>
        <dbReference type="Proteomes" id="UP000054560"/>
    </source>
</evidence>
<dbReference type="EMBL" id="KQ242233">
    <property type="protein sequence ID" value="KNC79854.1"/>
    <property type="molecule type" value="Genomic_DNA"/>
</dbReference>
<keyword evidence="3" id="KW-1185">Reference proteome</keyword>
<reference evidence="2 3" key="1">
    <citation type="submission" date="2011-02" db="EMBL/GenBank/DDBJ databases">
        <title>The Genome Sequence of Sphaeroforma arctica JP610.</title>
        <authorList>
            <consortium name="The Broad Institute Genome Sequencing Platform"/>
            <person name="Russ C."/>
            <person name="Cuomo C."/>
            <person name="Young S.K."/>
            <person name="Zeng Q."/>
            <person name="Gargeya S."/>
            <person name="Alvarado L."/>
            <person name="Berlin A."/>
            <person name="Chapman S.B."/>
            <person name="Chen Z."/>
            <person name="Freedman E."/>
            <person name="Gellesch M."/>
            <person name="Goldberg J."/>
            <person name="Griggs A."/>
            <person name="Gujja S."/>
            <person name="Heilman E."/>
            <person name="Heiman D."/>
            <person name="Howarth C."/>
            <person name="Mehta T."/>
            <person name="Neiman D."/>
            <person name="Pearson M."/>
            <person name="Roberts A."/>
            <person name="Saif S."/>
            <person name="Shea T."/>
            <person name="Shenoy N."/>
            <person name="Sisk P."/>
            <person name="Stolte C."/>
            <person name="Sykes S."/>
            <person name="White J."/>
            <person name="Yandava C."/>
            <person name="Burger G."/>
            <person name="Gray M.W."/>
            <person name="Holland P.W.H."/>
            <person name="King N."/>
            <person name="Lang F.B.F."/>
            <person name="Roger A.J."/>
            <person name="Ruiz-Trillo I."/>
            <person name="Haas B."/>
            <person name="Nusbaum C."/>
            <person name="Birren B."/>
        </authorList>
    </citation>
    <scope>NUCLEOTIDE SEQUENCE [LARGE SCALE GENOMIC DNA]</scope>
    <source>
        <strain evidence="2 3">JP610</strain>
    </source>
</reference>
<accession>A0A0L0FT37</accession>
<gene>
    <name evidence="2" type="ORF">SARC_07761</name>
</gene>
<dbReference type="InterPro" id="IPR036047">
    <property type="entry name" value="F-box-like_dom_sf"/>
</dbReference>
<dbReference type="Pfam" id="PF12937">
    <property type="entry name" value="F-box-like"/>
    <property type="match status" value="1"/>
</dbReference>
<dbReference type="Proteomes" id="UP000054560">
    <property type="component" value="Unassembled WGS sequence"/>
</dbReference>
<sequence>MCIHYIPVQASLALLPDELLLQMFRRMGCEALTVCATVSVRWNRLSSDDTVWRPRLSKDVPELAIAGTVLDLEYEVHILVPQPIHLWKALYAVLYKRKR</sequence>
<protein>
    <recommendedName>
        <fullName evidence="1">F-box domain-containing protein</fullName>
    </recommendedName>
</protein>
<proteinExistence type="predicted"/>
<evidence type="ECO:0000259" key="1">
    <source>
        <dbReference type="PROSITE" id="PS50181"/>
    </source>
</evidence>
<feature type="domain" description="F-box" evidence="1">
    <location>
        <begin position="9"/>
        <end position="55"/>
    </location>
</feature>